<dbReference type="InterPro" id="IPR058498">
    <property type="entry name" value="DUF8185"/>
</dbReference>
<keyword evidence="4" id="KW-1185">Reference proteome</keyword>
<dbReference type="AlphaFoldDB" id="A0A1X1QYT1"/>
<sequence>MGTLAERGLWLPAAADRTDLRVFAERALRLDPAAVIRLRARGEGRVAAWVATGFDVLAARTLAGRVRPADLCAGADALLAGLAGAGADGHVDPGYPMDSAWRGVLPPEHGFGHLDDVPVAVLRELARSGAALASEHGAAGPPVSLLDQDVLTVTGAQQSEPVGIPMRCVFALTGMGFVAGEADGGGVDPAEGGVEPVDDGEVVRVRVAPLWLRIDARFGSVYRRRGDPALVLR</sequence>
<accession>A0A1X1QYT1</accession>
<dbReference type="InterPro" id="IPR058323">
    <property type="entry name" value="DUF8010"/>
</dbReference>
<dbReference type="EMBL" id="LQOJ01000073">
    <property type="protein sequence ID" value="ORU96627.1"/>
    <property type="molecule type" value="Genomic_DNA"/>
</dbReference>
<evidence type="ECO:0000259" key="1">
    <source>
        <dbReference type="Pfam" id="PF26035"/>
    </source>
</evidence>
<gene>
    <name evidence="3" type="ORF">AWC04_18675</name>
</gene>
<organism evidence="3 4">
    <name type="scientific">Mycolicibacterium fallax</name>
    <name type="common">Mycobacterium fallax</name>
    <dbReference type="NCBI Taxonomy" id="1793"/>
    <lineage>
        <taxon>Bacteria</taxon>
        <taxon>Bacillati</taxon>
        <taxon>Actinomycetota</taxon>
        <taxon>Actinomycetes</taxon>
        <taxon>Mycobacteriales</taxon>
        <taxon>Mycobacteriaceae</taxon>
        <taxon>Mycolicibacterium</taxon>
    </lineage>
</organism>
<reference evidence="3 4" key="1">
    <citation type="submission" date="2016-01" db="EMBL/GenBank/DDBJ databases">
        <title>The new phylogeny of the genus Mycobacterium.</title>
        <authorList>
            <person name="Tarcisio F."/>
            <person name="Conor M."/>
            <person name="Antonella G."/>
            <person name="Elisabetta G."/>
            <person name="Giulia F.S."/>
            <person name="Sara T."/>
            <person name="Anna F."/>
            <person name="Clotilde B."/>
            <person name="Roberto B."/>
            <person name="Veronica D.S."/>
            <person name="Fabio R."/>
            <person name="Monica P."/>
            <person name="Olivier J."/>
            <person name="Enrico T."/>
            <person name="Nicola S."/>
        </authorList>
    </citation>
    <scope>NUCLEOTIDE SEQUENCE [LARGE SCALE GENOMIC DNA]</scope>
    <source>
        <strain evidence="3 4">DSM 44179</strain>
    </source>
</reference>
<feature type="domain" description="DUF8185" evidence="2">
    <location>
        <begin position="106"/>
        <end position="226"/>
    </location>
</feature>
<comment type="caution">
    <text evidence="3">The sequence shown here is derived from an EMBL/GenBank/DDBJ whole genome shotgun (WGS) entry which is preliminary data.</text>
</comment>
<evidence type="ECO:0000259" key="2">
    <source>
        <dbReference type="Pfam" id="PF26572"/>
    </source>
</evidence>
<dbReference type="PIRSF" id="PIRSF012637">
    <property type="entry name" value="UCP012637"/>
    <property type="match status" value="1"/>
</dbReference>
<proteinExistence type="predicted"/>
<dbReference type="OrthoDB" id="5178111at2"/>
<feature type="domain" description="DUF8010" evidence="1">
    <location>
        <begin position="5"/>
        <end position="103"/>
    </location>
</feature>
<dbReference type="STRING" id="1793.AWC04_18675"/>
<evidence type="ECO:0000313" key="4">
    <source>
        <dbReference type="Proteomes" id="UP000193484"/>
    </source>
</evidence>
<name>A0A1X1QYT1_MYCFA</name>
<protein>
    <submittedName>
        <fullName evidence="3">Uncharacterized protein</fullName>
    </submittedName>
</protein>
<dbReference type="InterPro" id="IPR016601">
    <property type="entry name" value="UCP012637"/>
</dbReference>
<evidence type="ECO:0000313" key="3">
    <source>
        <dbReference type="EMBL" id="ORU96627.1"/>
    </source>
</evidence>
<dbReference type="Pfam" id="PF26572">
    <property type="entry name" value="DUF8185"/>
    <property type="match status" value="1"/>
</dbReference>
<dbReference type="Pfam" id="PF26035">
    <property type="entry name" value="DUF8010"/>
    <property type="match status" value="1"/>
</dbReference>
<dbReference type="Proteomes" id="UP000193484">
    <property type="component" value="Unassembled WGS sequence"/>
</dbReference>
<dbReference type="RefSeq" id="WP_085100299.1">
    <property type="nucleotide sequence ID" value="NZ_AP022603.1"/>
</dbReference>